<dbReference type="GO" id="GO:0016740">
    <property type="term" value="F:transferase activity"/>
    <property type="evidence" value="ECO:0007669"/>
    <property type="project" value="UniProtKB-KW"/>
</dbReference>
<dbReference type="RefSeq" id="WP_167267534.1">
    <property type="nucleotide sequence ID" value="NZ_JAASQJ010000001.1"/>
</dbReference>
<dbReference type="Proteomes" id="UP001179181">
    <property type="component" value="Unassembled WGS sequence"/>
</dbReference>
<keyword evidence="1" id="KW-0687">Ribonucleoprotein</keyword>
<accession>A0ABX0UFD0</accession>
<sequence length="240" mass="28165">MDLVNEFFAERAQLYDVIVEFDKKHKQSLIKKLTSEKKKGDFLSLITEINFGLFFDQFCTKIEYDKKIGGQTPDWTLDVNGQTVLAEVMRLNASQSDQIRIEKMDEQIDQGNLHSSINPINYNYLRLSGENSAFLKKAKKYETLIRRNKLPYIICTYMHHESWFKKSDMTDFLANFHVLESSMEHPEPVYLSKDTVPKRLDCVSGVLLRINDMHTYYHNFSENNLLSEENQHVLTNQAMY</sequence>
<dbReference type="EMBL" id="JAASQJ010000001">
    <property type="protein sequence ID" value="NIJ51709.1"/>
    <property type="molecule type" value="Genomic_DNA"/>
</dbReference>
<protein>
    <submittedName>
        <fullName evidence="1">Ribosomal protein L36</fullName>
    </submittedName>
</protein>
<comment type="caution">
    <text evidence="1">The sequence shown here is derived from an EMBL/GenBank/DDBJ whole genome shotgun (WGS) entry which is preliminary data.</text>
</comment>
<keyword evidence="2" id="KW-1185">Reference proteome</keyword>
<reference evidence="1 2" key="1">
    <citation type="submission" date="2020-03" db="EMBL/GenBank/DDBJ databases">
        <title>Genomic Encyclopedia of Type Strains, Phase IV (KMG-IV): sequencing the most valuable type-strain genomes for metagenomic binning, comparative biology and taxonomic classification.</title>
        <authorList>
            <person name="Goeker M."/>
        </authorList>
    </citation>
    <scope>NUCLEOTIDE SEQUENCE [LARGE SCALE GENOMIC DNA]</scope>
    <source>
        <strain evidence="1 2">DSM 102865</strain>
    </source>
</reference>
<name>A0ABX0UFD0_9BACT</name>
<dbReference type="GO" id="GO:0005840">
    <property type="term" value="C:ribosome"/>
    <property type="evidence" value="ECO:0007669"/>
    <property type="project" value="UniProtKB-KW"/>
</dbReference>
<keyword evidence="1" id="KW-0689">Ribosomal protein</keyword>
<proteinExistence type="predicted"/>
<organism evidence="1 2">
    <name type="scientific">Dyadobacter arcticus</name>
    <dbReference type="NCBI Taxonomy" id="1078754"/>
    <lineage>
        <taxon>Bacteria</taxon>
        <taxon>Pseudomonadati</taxon>
        <taxon>Bacteroidota</taxon>
        <taxon>Cytophagia</taxon>
        <taxon>Cytophagales</taxon>
        <taxon>Spirosomataceae</taxon>
        <taxon>Dyadobacter</taxon>
    </lineage>
</organism>
<keyword evidence="1" id="KW-0808">Transferase</keyword>
<evidence type="ECO:0000313" key="2">
    <source>
        <dbReference type="Proteomes" id="UP001179181"/>
    </source>
</evidence>
<gene>
    <name evidence="1" type="ORF">FHS68_000865</name>
</gene>
<evidence type="ECO:0000313" key="1">
    <source>
        <dbReference type="EMBL" id="NIJ51709.1"/>
    </source>
</evidence>